<protein>
    <submittedName>
        <fullName evidence="1">Uncharacterized protein</fullName>
    </submittedName>
</protein>
<accession>A0A844AUL2</accession>
<dbReference type="AlphaFoldDB" id="A0A844AUL2"/>
<sequence>MRVGAASRISLPETDNAWPLNERQLQFWCQHPPSWLSDSVKGKCESLREQVARIAGASALSLDERCEKYVQVLGRTTPRRSSIVDLALNTQHGEIAGAVLLGLLGSGAQPDEIQAMLLRAGIDVARVSAAVRALPDDGSGWADELADEIDALGQRQRQPSADHACAAEQAPVRIVLPRAEAVEPQPRRTDPA</sequence>
<reference evidence="1 2" key="1">
    <citation type="submission" date="2019-11" db="EMBL/GenBank/DDBJ databases">
        <title>Caenimonas koreensis gen. nov., sp. nov., isolated from activated sludge.</title>
        <authorList>
            <person name="Seung H.R."/>
        </authorList>
    </citation>
    <scope>NUCLEOTIDE SEQUENCE [LARGE SCALE GENOMIC DNA]</scope>
    <source>
        <strain evidence="1 2">EMB320</strain>
    </source>
</reference>
<dbReference type="RefSeq" id="WP_153583425.1">
    <property type="nucleotide sequence ID" value="NZ_WJBU01000002.1"/>
</dbReference>
<gene>
    <name evidence="1" type="ORF">GHT07_02170</name>
</gene>
<evidence type="ECO:0000313" key="2">
    <source>
        <dbReference type="Proteomes" id="UP000487350"/>
    </source>
</evidence>
<organism evidence="1 2">
    <name type="scientific">Caenimonas koreensis DSM 17982</name>
    <dbReference type="NCBI Taxonomy" id="1121255"/>
    <lineage>
        <taxon>Bacteria</taxon>
        <taxon>Pseudomonadati</taxon>
        <taxon>Pseudomonadota</taxon>
        <taxon>Betaproteobacteria</taxon>
        <taxon>Burkholderiales</taxon>
        <taxon>Comamonadaceae</taxon>
        <taxon>Caenimonas</taxon>
    </lineage>
</organism>
<comment type="caution">
    <text evidence="1">The sequence shown here is derived from an EMBL/GenBank/DDBJ whole genome shotgun (WGS) entry which is preliminary data.</text>
</comment>
<evidence type="ECO:0000313" key="1">
    <source>
        <dbReference type="EMBL" id="MRD46068.1"/>
    </source>
</evidence>
<proteinExistence type="predicted"/>
<dbReference type="EMBL" id="WJBU01000002">
    <property type="protein sequence ID" value="MRD46068.1"/>
    <property type="molecule type" value="Genomic_DNA"/>
</dbReference>
<name>A0A844AUL2_9BURK</name>
<dbReference type="Proteomes" id="UP000487350">
    <property type="component" value="Unassembled WGS sequence"/>
</dbReference>
<keyword evidence="2" id="KW-1185">Reference proteome</keyword>